<protein>
    <submittedName>
        <fullName evidence="1">Uncharacterized protein</fullName>
    </submittedName>
</protein>
<reference evidence="1" key="1">
    <citation type="submission" date="2022-08" db="EMBL/GenBank/DDBJ databases">
        <title>Genome analysis of Corynebacteriales strain.</title>
        <authorList>
            <person name="Lee S.D."/>
        </authorList>
    </citation>
    <scope>NUCLEOTIDE SEQUENCE</scope>
    <source>
        <strain evidence="1">D3-21</strain>
    </source>
</reference>
<keyword evidence="2" id="KW-1185">Reference proteome</keyword>
<organism evidence="1 2">
    <name type="scientific">Speluncibacter jeojiensis</name>
    <dbReference type="NCBI Taxonomy" id="2710754"/>
    <lineage>
        <taxon>Bacteria</taxon>
        <taxon>Bacillati</taxon>
        <taxon>Actinomycetota</taxon>
        <taxon>Actinomycetes</taxon>
        <taxon>Mycobacteriales</taxon>
        <taxon>Speluncibacteraceae</taxon>
        <taxon>Speluncibacter</taxon>
    </lineage>
</organism>
<name>A0A9X4RCG2_9ACTN</name>
<dbReference type="EMBL" id="JANRHA010000001">
    <property type="protein sequence ID" value="MDG3013534.1"/>
    <property type="molecule type" value="Genomic_DNA"/>
</dbReference>
<sequence>MFVARLAKSTFPLGIYLTANQTINPYAEAALSPIAALPSDAATPISGSNIVMPWAANGTVTFTCPSAFPNNSTSLVIEVNGTQVASATSSPVTWTGALHTGGTVTALVNHNNGGTFTITAGTANTYMTVTPS</sequence>
<dbReference type="Proteomes" id="UP001152755">
    <property type="component" value="Unassembled WGS sequence"/>
</dbReference>
<dbReference type="RefSeq" id="WP_332519127.1">
    <property type="nucleotide sequence ID" value="NZ_JANRHA010000001.1"/>
</dbReference>
<proteinExistence type="predicted"/>
<gene>
    <name evidence="1" type="ORF">NVS88_03060</name>
</gene>
<comment type="caution">
    <text evidence="1">The sequence shown here is derived from an EMBL/GenBank/DDBJ whole genome shotgun (WGS) entry which is preliminary data.</text>
</comment>
<accession>A0A9X4RCG2</accession>
<evidence type="ECO:0000313" key="2">
    <source>
        <dbReference type="Proteomes" id="UP001152755"/>
    </source>
</evidence>
<dbReference type="AlphaFoldDB" id="A0A9X4RCG2"/>
<evidence type="ECO:0000313" key="1">
    <source>
        <dbReference type="EMBL" id="MDG3013534.1"/>
    </source>
</evidence>